<evidence type="ECO:0000256" key="3">
    <source>
        <dbReference type="PIRNR" id="PIRNR001365"/>
    </source>
</evidence>
<dbReference type="EMBL" id="QKZT01000021">
    <property type="protein sequence ID" value="PZX48319.1"/>
    <property type="molecule type" value="Genomic_DNA"/>
</dbReference>
<dbReference type="InterPro" id="IPR013785">
    <property type="entry name" value="Aldolase_TIM"/>
</dbReference>
<evidence type="ECO:0000256" key="5">
    <source>
        <dbReference type="PIRSR" id="PIRSR001365-2"/>
    </source>
</evidence>
<dbReference type="Gene3D" id="3.20.20.70">
    <property type="entry name" value="Aldolase class I"/>
    <property type="match status" value="1"/>
</dbReference>
<dbReference type="PANTHER" id="PTHR42849:SF1">
    <property type="entry name" value="N-ACETYLNEURAMINATE LYASE"/>
    <property type="match status" value="1"/>
</dbReference>
<dbReference type="OrthoDB" id="9782828at2"/>
<dbReference type="GO" id="GO:0008747">
    <property type="term" value="F:N-acetylneuraminate lyase activity"/>
    <property type="evidence" value="ECO:0007669"/>
    <property type="project" value="TreeGrafter"/>
</dbReference>
<dbReference type="PROSITE" id="PS00666">
    <property type="entry name" value="DHDPS_2"/>
    <property type="match status" value="1"/>
</dbReference>
<dbReference type="PANTHER" id="PTHR42849">
    <property type="entry name" value="N-ACETYLNEURAMINATE LYASE"/>
    <property type="match status" value="1"/>
</dbReference>
<dbReference type="Pfam" id="PF00701">
    <property type="entry name" value="DHDPS"/>
    <property type="match status" value="1"/>
</dbReference>
<dbReference type="GO" id="GO:0019262">
    <property type="term" value="P:N-acetylneuraminate catabolic process"/>
    <property type="evidence" value="ECO:0007669"/>
    <property type="project" value="TreeGrafter"/>
</dbReference>
<accession>A0A2W7R2G3</accession>
<feature type="active site" description="Schiff-base intermediate with substrate" evidence="4">
    <location>
        <position position="170"/>
    </location>
</feature>
<dbReference type="RefSeq" id="WP_111322247.1">
    <property type="nucleotide sequence ID" value="NZ_QKZT01000021.1"/>
</dbReference>
<dbReference type="PIRSF" id="PIRSF001365">
    <property type="entry name" value="DHDPS"/>
    <property type="match status" value="1"/>
</dbReference>
<evidence type="ECO:0000256" key="4">
    <source>
        <dbReference type="PIRSR" id="PIRSR001365-1"/>
    </source>
</evidence>
<dbReference type="AlphaFoldDB" id="A0A2W7R2G3"/>
<dbReference type="GO" id="GO:0005829">
    <property type="term" value="C:cytosol"/>
    <property type="evidence" value="ECO:0007669"/>
    <property type="project" value="TreeGrafter"/>
</dbReference>
<evidence type="ECO:0000313" key="6">
    <source>
        <dbReference type="EMBL" id="PZX48319.1"/>
    </source>
</evidence>
<keyword evidence="2" id="KW-0704">Schiff base</keyword>
<name>A0A2W7R2G3_9BACT</name>
<dbReference type="PRINTS" id="PR00146">
    <property type="entry name" value="DHPICSNTHASE"/>
</dbReference>
<sequence>MSVVKAIQVPLRGIVPPMITPLNSDGSLDKESVKKLIEHLIEGGVHGIFILGTTGEFSGLSYSVRRELIKLTCEQVAGRLPVLVGITDVSLTESIALADYAASEGAYAVVAAPPFYVNIDQEEMYSYFKQLADAISLPMFLYNMPSHTKLTIEVDTVVKLASHERIIGFKDSSAHGVYFQALCHEFRNQEDFVLMVGPEEMMAETVLMGSHGGVCGGANLFPKLYVSLYEAAENRDFEKIRKLQGSVMEISKNIYQVGGYKSSYMKGVKTALSFMGLCQTEFAPPVYPFSEEEVEELRRRVNKITSMLADQ</sequence>
<evidence type="ECO:0000256" key="1">
    <source>
        <dbReference type="ARBA" id="ARBA00023239"/>
    </source>
</evidence>
<dbReference type="Proteomes" id="UP000248882">
    <property type="component" value="Unassembled WGS sequence"/>
</dbReference>
<comment type="similarity">
    <text evidence="3">Belongs to the DapA family.</text>
</comment>
<proteinExistence type="inferred from homology"/>
<gene>
    <name evidence="6" type="ORF">LV85_03730</name>
</gene>
<dbReference type="SMART" id="SM01130">
    <property type="entry name" value="DHDPS"/>
    <property type="match status" value="1"/>
</dbReference>
<keyword evidence="1 3" id="KW-0456">Lyase</keyword>
<feature type="active site" description="Proton donor/acceptor" evidence="4">
    <location>
        <position position="142"/>
    </location>
</feature>
<feature type="binding site" evidence="5">
    <location>
        <position position="54"/>
    </location>
    <ligand>
        <name>pyruvate</name>
        <dbReference type="ChEBI" id="CHEBI:15361"/>
    </ligand>
</feature>
<dbReference type="InterPro" id="IPR020625">
    <property type="entry name" value="Schiff_base-form_aldolases_AS"/>
</dbReference>
<organism evidence="6 7">
    <name type="scientific">Algoriphagus chordae</name>
    <dbReference type="NCBI Taxonomy" id="237019"/>
    <lineage>
        <taxon>Bacteria</taxon>
        <taxon>Pseudomonadati</taxon>
        <taxon>Bacteroidota</taxon>
        <taxon>Cytophagia</taxon>
        <taxon>Cytophagales</taxon>
        <taxon>Cyclobacteriaceae</taxon>
        <taxon>Algoriphagus</taxon>
    </lineage>
</organism>
<reference evidence="6 7" key="1">
    <citation type="submission" date="2018-06" db="EMBL/GenBank/DDBJ databases">
        <title>Genomic Encyclopedia of Archaeal and Bacterial Type Strains, Phase II (KMG-II): from individual species to whole genera.</title>
        <authorList>
            <person name="Goeker M."/>
        </authorList>
    </citation>
    <scope>NUCLEOTIDE SEQUENCE [LARGE SCALE GENOMIC DNA]</scope>
    <source>
        <strain evidence="6 7">DSM 19830</strain>
    </source>
</reference>
<evidence type="ECO:0000313" key="7">
    <source>
        <dbReference type="Proteomes" id="UP000248882"/>
    </source>
</evidence>
<evidence type="ECO:0000256" key="2">
    <source>
        <dbReference type="ARBA" id="ARBA00023270"/>
    </source>
</evidence>
<dbReference type="SUPFAM" id="SSF51569">
    <property type="entry name" value="Aldolase"/>
    <property type="match status" value="1"/>
</dbReference>
<comment type="caution">
    <text evidence="6">The sequence shown here is derived from an EMBL/GenBank/DDBJ whole genome shotgun (WGS) entry which is preliminary data.</text>
</comment>
<dbReference type="CDD" id="cd00408">
    <property type="entry name" value="DHDPS-like"/>
    <property type="match status" value="1"/>
</dbReference>
<protein>
    <submittedName>
        <fullName evidence="6">4-hydroxy-tetrahydrodipicolinate synthase</fullName>
    </submittedName>
</protein>
<feature type="binding site" evidence="5">
    <location>
        <position position="214"/>
    </location>
    <ligand>
        <name>pyruvate</name>
        <dbReference type="ChEBI" id="CHEBI:15361"/>
    </ligand>
</feature>
<dbReference type="InterPro" id="IPR002220">
    <property type="entry name" value="DapA-like"/>
</dbReference>
<keyword evidence="7" id="KW-1185">Reference proteome</keyword>